<gene>
    <name evidence="1" type="ordered locus">Caul_4286</name>
</gene>
<dbReference type="OrthoDB" id="7189753at2"/>
<accession>B0SZ78</accession>
<sequence length="131" mass="13731">MTQAQDIPTWSLNFQLKLMAALDAAWKTIEASDDPAEIRRARDKAKAIGDLAAMVRKVALIVPTARGKPPLAETAAAGLHAAQGMAHLSAMLADSLPATPVAAPIAAPIAAQAEHARRALDKLKGGRRGRL</sequence>
<dbReference type="HOGENOM" id="CLU_2092400_0_0_5"/>
<dbReference type="KEGG" id="cak:Caul_4286"/>
<name>B0SZ78_CAUSK</name>
<dbReference type="AlphaFoldDB" id="B0SZ78"/>
<protein>
    <submittedName>
        <fullName evidence="1">Uncharacterized protein</fullName>
    </submittedName>
</protein>
<reference evidence="1" key="1">
    <citation type="submission" date="2008-01" db="EMBL/GenBank/DDBJ databases">
        <title>Complete sequence of chromosome of Caulobacter sp. K31.</title>
        <authorList>
            <consortium name="US DOE Joint Genome Institute"/>
            <person name="Copeland A."/>
            <person name="Lucas S."/>
            <person name="Lapidus A."/>
            <person name="Barry K."/>
            <person name="Glavina del Rio T."/>
            <person name="Dalin E."/>
            <person name="Tice H."/>
            <person name="Pitluck S."/>
            <person name="Bruce D."/>
            <person name="Goodwin L."/>
            <person name="Thompson L.S."/>
            <person name="Brettin T."/>
            <person name="Detter J.C."/>
            <person name="Han C."/>
            <person name="Schmutz J."/>
            <person name="Larimer F."/>
            <person name="Land M."/>
            <person name="Hauser L."/>
            <person name="Kyrpides N."/>
            <person name="Kim E."/>
            <person name="Stephens C."/>
            <person name="Richardson P."/>
        </authorList>
    </citation>
    <scope>NUCLEOTIDE SEQUENCE [LARGE SCALE GENOMIC DNA]</scope>
    <source>
        <strain evidence="1">K31</strain>
    </source>
</reference>
<dbReference type="EMBL" id="CP000927">
    <property type="protein sequence ID" value="ABZ73407.1"/>
    <property type="molecule type" value="Genomic_DNA"/>
</dbReference>
<proteinExistence type="predicted"/>
<evidence type="ECO:0000313" key="1">
    <source>
        <dbReference type="EMBL" id="ABZ73407.1"/>
    </source>
</evidence>
<organism evidence="1">
    <name type="scientific">Caulobacter sp. (strain K31)</name>
    <dbReference type="NCBI Taxonomy" id="366602"/>
    <lineage>
        <taxon>Bacteria</taxon>
        <taxon>Pseudomonadati</taxon>
        <taxon>Pseudomonadota</taxon>
        <taxon>Alphaproteobacteria</taxon>
        <taxon>Caulobacterales</taxon>
        <taxon>Caulobacteraceae</taxon>
        <taxon>Caulobacter</taxon>
    </lineage>
</organism>